<evidence type="ECO:0000256" key="5">
    <source>
        <dbReference type="ARBA" id="ARBA00023128"/>
    </source>
</evidence>
<dbReference type="EMBL" id="ADBJ01000034">
    <property type="protein sequence ID" value="EFA79497.1"/>
    <property type="molecule type" value="Genomic_DNA"/>
</dbReference>
<proteinExistence type="inferred from homology"/>
<keyword evidence="4 7" id="KW-0808">Transferase</keyword>
<dbReference type="Proteomes" id="UP000001396">
    <property type="component" value="Unassembled WGS sequence"/>
</dbReference>
<evidence type="ECO:0000256" key="7">
    <source>
        <dbReference type="RuleBase" id="RU364114"/>
    </source>
</evidence>
<comment type="similarity">
    <text evidence="2 7">Belongs to the NDUFAF7 family.</text>
</comment>
<comment type="function">
    <text evidence="7">Arginine methyltransferase involved in the assembly or stability of mitochondrial NADH:ubiquinone oxidoreductase complex (complex I).</text>
</comment>
<dbReference type="Pfam" id="PF02636">
    <property type="entry name" value="Methyltransf_28"/>
    <property type="match status" value="1"/>
</dbReference>
<dbReference type="EC" id="2.1.1.320" evidence="7"/>
<organism evidence="8 9">
    <name type="scientific">Heterostelium pallidum (strain ATCC 26659 / Pp 5 / PN500)</name>
    <name type="common">Cellular slime mold</name>
    <name type="synonym">Polysphondylium pallidum</name>
    <dbReference type="NCBI Taxonomy" id="670386"/>
    <lineage>
        <taxon>Eukaryota</taxon>
        <taxon>Amoebozoa</taxon>
        <taxon>Evosea</taxon>
        <taxon>Eumycetozoa</taxon>
        <taxon>Dictyostelia</taxon>
        <taxon>Acytosteliales</taxon>
        <taxon>Acytosteliaceae</taxon>
        <taxon>Heterostelium</taxon>
    </lineage>
</organism>
<dbReference type="Gene3D" id="3.40.50.12710">
    <property type="match status" value="1"/>
</dbReference>
<accession>D3BG97</accession>
<name>D3BG97_HETP5</name>
<sequence length="502" mass="56325">MSKKFVSVNQSIDSELANIRLLMLSSTNRLIKVNSKISSLSTTCINATRCNSRLNYCSSNKNNSSNINNANNIFRSSQPKELTFSVDRSGLKRFPSSVHTNEKKYPITEFEKYLQTSAQIRGPFPVDTLIKECLTNPKYGYYMNKDVFGSGGDFITAPEISQLFGEMIGIWCVATWESMGMPSKLNIVELGPGRGTLMHDILRSTKVFKDFYKAISCHMVEVSPHLRGMQKTKLLYFKDDKEGATTGKTPEGVQVSWYDNIDQVPNKVPTLYIAQEFFDALPINVFKFSKAKGWCEVLVDEDISKDGPYHLRFVMSSGPTLMTNAIQYLLPEFGVEDFTVELGVAGLGIAQKIALRIQENSGAALIIDYGQDKQVQTSLQAIRNHEFVDILDKPGSADLSSWVDFSSIRKCVKHLKKNVSAIGPVDQGIFLKEMGIEHRIERIAKKITDESKVEDLVKSYHKLVSPDEMGSTYKVITIIDKKLTPIGFSTSKVYEDEDLMLN</sequence>
<protein>
    <recommendedName>
        <fullName evidence="7">Protein arginine methyltransferase NDUFAF7</fullName>
        <ecNumber evidence="7">2.1.1.320</ecNumber>
    </recommendedName>
</protein>
<dbReference type="GeneID" id="31363029"/>
<evidence type="ECO:0000256" key="4">
    <source>
        <dbReference type="ARBA" id="ARBA00022679"/>
    </source>
</evidence>
<evidence type="ECO:0000256" key="3">
    <source>
        <dbReference type="ARBA" id="ARBA00022603"/>
    </source>
</evidence>
<comment type="caution">
    <text evidence="8">The sequence shown here is derived from an EMBL/GenBank/DDBJ whole genome shotgun (WGS) entry which is preliminary data.</text>
</comment>
<dbReference type="InterPro" id="IPR003788">
    <property type="entry name" value="NDUFAF7"/>
</dbReference>
<dbReference type="InterPro" id="IPR038375">
    <property type="entry name" value="NDUFAF7_sf"/>
</dbReference>
<dbReference type="SUPFAM" id="SSF53335">
    <property type="entry name" value="S-adenosyl-L-methionine-dependent methyltransferases"/>
    <property type="match status" value="1"/>
</dbReference>
<evidence type="ECO:0000256" key="6">
    <source>
        <dbReference type="ARBA" id="ARBA00048612"/>
    </source>
</evidence>
<dbReference type="FunCoup" id="D3BG97">
    <property type="interactions" value="474"/>
</dbReference>
<comment type="subcellular location">
    <subcellularLocation>
        <location evidence="1 7">Mitochondrion</location>
    </subcellularLocation>
</comment>
<keyword evidence="3 7" id="KW-0489">Methyltransferase</keyword>
<dbReference type="AlphaFoldDB" id="D3BG97"/>
<reference evidence="8 9" key="1">
    <citation type="journal article" date="2011" name="Genome Res.">
        <title>Phylogeny-wide analysis of social amoeba genomes highlights ancient origins for complex intercellular communication.</title>
        <authorList>
            <person name="Heidel A.J."/>
            <person name="Lawal H.M."/>
            <person name="Felder M."/>
            <person name="Schilde C."/>
            <person name="Helps N.R."/>
            <person name="Tunggal B."/>
            <person name="Rivero F."/>
            <person name="John U."/>
            <person name="Schleicher M."/>
            <person name="Eichinger L."/>
            <person name="Platzer M."/>
            <person name="Noegel A.A."/>
            <person name="Schaap P."/>
            <person name="Gloeckner G."/>
        </authorList>
    </citation>
    <scope>NUCLEOTIDE SEQUENCE [LARGE SCALE GENOMIC DNA]</scope>
    <source>
        <strain evidence="9">ATCC 26659 / Pp 5 / PN500</strain>
    </source>
</reference>
<dbReference type="InParanoid" id="D3BG97"/>
<dbReference type="PANTHER" id="PTHR12049">
    <property type="entry name" value="PROTEIN ARGININE METHYLTRANSFERASE NDUFAF7, MITOCHONDRIAL"/>
    <property type="match status" value="1"/>
</dbReference>
<dbReference type="InterPro" id="IPR029063">
    <property type="entry name" value="SAM-dependent_MTases_sf"/>
</dbReference>
<gene>
    <name evidence="8" type="primary">midA</name>
    <name evidence="8" type="ORF">PPL_07548</name>
</gene>
<keyword evidence="5 7" id="KW-0496">Mitochondrion</keyword>
<dbReference type="GO" id="GO:0035243">
    <property type="term" value="F:protein-arginine omega-N symmetric methyltransferase activity"/>
    <property type="evidence" value="ECO:0007669"/>
    <property type="project" value="UniProtKB-EC"/>
</dbReference>
<dbReference type="GO" id="GO:0005739">
    <property type="term" value="C:mitochondrion"/>
    <property type="evidence" value="ECO:0007669"/>
    <property type="project" value="UniProtKB-SubCell"/>
</dbReference>
<evidence type="ECO:0000313" key="9">
    <source>
        <dbReference type="Proteomes" id="UP000001396"/>
    </source>
</evidence>
<dbReference type="RefSeq" id="XP_020431618.1">
    <property type="nucleotide sequence ID" value="XM_020578383.1"/>
</dbReference>
<keyword evidence="9" id="KW-1185">Reference proteome</keyword>
<comment type="catalytic activity">
    <reaction evidence="6 7">
        <text>L-arginyl-[protein] + 2 S-adenosyl-L-methionine = N(omega),N(omega)'-dimethyl-L-arginyl-[protein] + 2 S-adenosyl-L-homocysteine + 2 H(+)</text>
        <dbReference type="Rhea" id="RHEA:48108"/>
        <dbReference type="Rhea" id="RHEA-COMP:10532"/>
        <dbReference type="Rhea" id="RHEA-COMP:11992"/>
        <dbReference type="ChEBI" id="CHEBI:15378"/>
        <dbReference type="ChEBI" id="CHEBI:29965"/>
        <dbReference type="ChEBI" id="CHEBI:57856"/>
        <dbReference type="ChEBI" id="CHEBI:59789"/>
        <dbReference type="ChEBI" id="CHEBI:88221"/>
        <dbReference type="EC" id="2.1.1.320"/>
    </reaction>
</comment>
<dbReference type="PANTHER" id="PTHR12049:SF7">
    <property type="entry name" value="PROTEIN ARGININE METHYLTRANSFERASE NDUFAF7, MITOCHONDRIAL"/>
    <property type="match status" value="1"/>
</dbReference>
<evidence type="ECO:0000256" key="1">
    <source>
        <dbReference type="ARBA" id="ARBA00004173"/>
    </source>
</evidence>
<dbReference type="GO" id="GO:0032981">
    <property type="term" value="P:mitochondrial respiratory chain complex I assembly"/>
    <property type="evidence" value="ECO:0007669"/>
    <property type="project" value="TreeGrafter"/>
</dbReference>
<dbReference type="OMA" id="YYHPQRN"/>
<evidence type="ECO:0000313" key="8">
    <source>
        <dbReference type="EMBL" id="EFA79497.1"/>
    </source>
</evidence>
<dbReference type="STRING" id="670386.D3BG97"/>
<dbReference type="GO" id="GO:0032259">
    <property type="term" value="P:methylation"/>
    <property type="evidence" value="ECO:0007669"/>
    <property type="project" value="UniProtKB-KW"/>
</dbReference>
<evidence type="ECO:0000256" key="2">
    <source>
        <dbReference type="ARBA" id="ARBA00005891"/>
    </source>
</evidence>